<keyword evidence="7 8" id="KW-0472">Membrane</keyword>
<dbReference type="PANTHER" id="PTHR36838">
    <property type="entry name" value="AUXIN EFFLUX CARRIER FAMILY PROTEIN"/>
    <property type="match status" value="1"/>
</dbReference>
<dbReference type="Pfam" id="PF03547">
    <property type="entry name" value="Mem_trans"/>
    <property type="match status" value="1"/>
</dbReference>
<comment type="subcellular location">
    <subcellularLocation>
        <location evidence="1">Cell membrane</location>
        <topology evidence="1">Multi-pass membrane protein</topology>
    </subcellularLocation>
</comment>
<dbReference type="STRING" id="440168.SAMN04487974_102196"/>
<evidence type="ECO:0000256" key="6">
    <source>
        <dbReference type="ARBA" id="ARBA00022989"/>
    </source>
</evidence>
<dbReference type="InterPro" id="IPR004776">
    <property type="entry name" value="Mem_transp_PIN-like"/>
</dbReference>
<feature type="transmembrane region" description="Helical" evidence="8">
    <location>
        <begin position="283"/>
        <end position="307"/>
    </location>
</feature>
<evidence type="ECO:0000313" key="10">
    <source>
        <dbReference type="Proteomes" id="UP000199495"/>
    </source>
</evidence>
<feature type="transmembrane region" description="Helical" evidence="8">
    <location>
        <begin position="223"/>
        <end position="246"/>
    </location>
</feature>
<proteinExistence type="inferred from homology"/>
<feature type="transmembrane region" description="Helical" evidence="8">
    <location>
        <begin position="191"/>
        <end position="211"/>
    </location>
</feature>
<sequence length="311" mass="31666">MLALIFSALLPIALIIALGHVLKRFAFLGGEFWPQAERLAYFVLLPMLFAHGLYSADLSGMPIAAMAAGLVIPATLGTVLLVLANRVTTFDGPVLTSVVQGGIRFNNYVGVTAAIGLLGASGAAYAAVVNAILVPTVNILCALVFARYGAKHPSALGVVKSIALNPLILGCVAGFALRLTGLPLPAGIEGFMQALGQAALPIGLLCVGSALNWDALGRGIRPVLVATLMRFLAIPLITAAICVAIGLDGPAALVVLLIQCLPTASSAYVMARQLGGDAPLMAGIIAFQTVVGVITVPITMAILAPMVGAGV</sequence>
<dbReference type="Proteomes" id="UP000199495">
    <property type="component" value="Unassembled WGS sequence"/>
</dbReference>
<evidence type="ECO:0000256" key="2">
    <source>
        <dbReference type="ARBA" id="ARBA00010145"/>
    </source>
</evidence>
<keyword evidence="5 8" id="KW-0812">Transmembrane</keyword>
<dbReference type="RefSeq" id="WP_090592826.1">
    <property type="nucleotide sequence ID" value="NZ_FNCS01000002.1"/>
</dbReference>
<feature type="transmembrane region" description="Helical" evidence="8">
    <location>
        <begin position="252"/>
        <end position="271"/>
    </location>
</feature>
<dbReference type="AlphaFoldDB" id="A0A1G7TL88"/>
<dbReference type="EMBL" id="FNCS01000002">
    <property type="protein sequence ID" value="SDG35961.1"/>
    <property type="molecule type" value="Genomic_DNA"/>
</dbReference>
<dbReference type="Gene3D" id="1.20.1530.20">
    <property type="match status" value="1"/>
</dbReference>
<organism evidence="9 10">
    <name type="scientific">Pelagibacterium luteolum</name>
    <dbReference type="NCBI Taxonomy" id="440168"/>
    <lineage>
        <taxon>Bacteria</taxon>
        <taxon>Pseudomonadati</taxon>
        <taxon>Pseudomonadota</taxon>
        <taxon>Alphaproteobacteria</taxon>
        <taxon>Hyphomicrobiales</taxon>
        <taxon>Devosiaceae</taxon>
        <taxon>Pelagibacterium</taxon>
    </lineage>
</organism>
<evidence type="ECO:0000256" key="4">
    <source>
        <dbReference type="ARBA" id="ARBA00022475"/>
    </source>
</evidence>
<keyword evidence="4" id="KW-1003">Cell membrane</keyword>
<evidence type="ECO:0000313" key="9">
    <source>
        <dbReference type="EMBL" id="SDG35961.1"/>
    </source>
</evidence>
<evidence type="ECO:0000256" key="3">
    <source>
        <dbReference type="ARBA" id="ARBA00022448"/>
    </source>
</evidence>
<dbReference type="PANTHER" id="PTHR36838:SF4">
    <property type="entry name" value="AUXIN EFFLUX CARRIER FAMILY PROTEIN"/>
    <property type="match status" value="1"/>
</dbReference>
<comment type="similarity">
    <text evidence="2">Belongs to the auxin efflux carrier (TC 2.A.69) family.</text>
</comment>
<feature type="transmembrane region" description="Helical" evidence="8">
    <location>
        <begin position="6"/>
        <end position="27"/>
    </location>
</feature>
<reference evidence="9 10" key="1">
    <citation type="submission" date="2016-10" db="EMBL/GenBank/DDBJ databases">
        <authorList>
            <person name="de Groot N.N."/>
        </authorList>
    </citation>
    <scope>NUCLEOTIDE SEQUENCE [LARGE SCALE GENOMIC DNA]</scope>
    <source>
        <strain evidence="9 10">CGMCC 1.10267</strain>
    </source>
</reference>
<keyword evidence="10" id="KW-1185">Reference proteome</keyword>
<evidence type="ECO:0000256" key="7">
    <source>
        <dbReference type="ARBA" id="ARBA00023136"/>
    </source>
</evidence>
<keyword evidence="3" id="KW-0813">Transport</keyword>
<feature type="transmembrane region" description="Helical" evidence="8">
    <location>
        <begin position="39"/>
        <end position="56"/>
    </location>
</feature>
<evidence type="ECO:0000256" key="1">
    <source>
        <dbReference type="ARBA" id="ARBA00004651"/>
    </source>
</evidence>
<accession>A0A1G7TL88</accession>
<feature type="transmembrane region" description="Helical" evidence="8">
    <location>
        <begin position="132"/>
        <end position="150"/>
    </location>
</feature>
<dbReference type="OrthoDB" id="9805563at2"/>
<evidence type="ECO:0008006" key="11">
    <source>
        <dbReference type="Google" id="ProtNLM"/>
    </source>
</evidence>
<feature type="transmembrane region" description="Helical" evidence="8">
    <location>
        <begin position="162"/>
        <end position="179"/>
    </location>
</feature>
<feature type="transmembrane region" description="Helical" evidence="8">
    <location>
        <begin position="105"/>
        <end position="126"/>
    </location>
</feature>
<name>A0A1G7TL88_9HYPH</name>
<dbReference type="GO" id="GO:0055085">
    <property type="term" value="P:transmembrane transport"/>
    <property type="evidence" value="ECO:0007669"/>
    <property type="project" value="InterPro"/>
</dbReference>
<gene>
    <name evidence="9" type="ORF">SAMN04487974_102196</name>
</gene>
<evidence type="ECO:0000256" key="5">
    <source>
        <dbReference type="ARBA" id="ARBA00022692"/>
    </source>
</evidence>
<keyword evidence="6 8" id="KW-1133">Transmembrane helix</keyword>
<dbReference type="GO" id="GO:0005886">
    <property type="term" value="C:plasma membrane"/>
    <property type="evidence" value="ECO:0007669"/>
    <property type="project" value="UniProtKB-SubCell"/>
</dbReference>
<protein>
    <recommendedName>
        <fullName evidence="11">Transporter</fullName>
    </recommendedName>
</protein>
<evidence type="ECO:0000256" key="8">
    <source>
        <dbReference type="SAM" id="Phobius"/>
    </source>
</evidence>
<feature type="transmembrane region" description="Helical" evidence="8">
    <location>
        <begin position="62"/>
        <end position="84"/>
    </location>
</feature>
<dbReference type="InterPro" id="IPR038770">
    <property type="entry name" value="Na+/solute_symporter_sf"/>
</dbReference>